<organism evidence="2">
    <name type="scientific">marine sediment metagenome</name>
    <dbReference type="NCBI Taxonomy" id="412755"/>
    <lineage>
        <taxon>unclassified sequences</taxon>
        <taxon>metagenomes</taxon>
        <taxon>ecological metagenomes</taxon>
    </lineage>
</organism>
<dbReference type="AlphaFoldDB" id="A0A0F8YHR7"/>
<feature type="domain" description="Phage terminase large subunit C-terminal" evidence="1">
    <location>
        <begin position="78"/>
        <end position="212"/>
    </location>
</feature>
<evidence type="ECO:0000259" key="1">
    <source>
        <dbReference type="Pfam" id="PF17288"/>
    </source>
</evidence>
<protein>
    <recommendedName>
        <fullName evidence="1">Phage terminase large subunit C-terminal domain-containing protein</fullName>
    </recommendedName>
</protein>
<dbReference type="InterPro" id="IPR035413">
    <property type="entry name" value="Terminase_L_C"/>
</dbReference>
<proteinExistence type="predicted"/>
<sequence length="235" mass="26724">FWIDETGNHYVHSTYQDAKDLLPAQVVTDIESYKDKDPNWWNIYGLGLIGKIEGLVHPNFKQIDELPKDKGTIVYGLDFGFSSDPTVLTKNVIIGDNLYSQQLLWNNTGLTNDQIAQQMDLLKVGREPIGADPSEPKSIEEISQKGFNCLEAAKGPGSKAFGIQKVNQYYQHWTKDSLECIKEQRNYRYMKDKVTGLLTDKTTHQWSHGMDSRRYGVSIARKHIGGSNVVMQEIR</sequence>
<accession>A0A0F8YHR7</accession>
<dbReference type="Gene3D" id="3.30.420.280">
    <property type="match status" value="1"/>
</dbReference>
<name>A0A0F8YHR7_9ZZZZ</name>
<dbReference type="EMBL" id="LAZR01066338">
    <property type="protein sequence ID" value="KKK53769.1"/>
    <property type="molecule type" value="Genomic_DNA"/>
</dbReference>
<evidence type="ECO:0000313" key="2">
    <source>
        <dbReference type="EMBL" id="KKK53769.1"/>
    </source>
</evidence>
<dbReference type="PANTHER" id="PTHR39184:SF1">
    <property type="entry name" value="PBSX PHAGE TERMINASE LARGE SUBUNIT"/>
    <property type="match status" value="1"/>
</dbReference>
<feature type="non-terminal residue" evidence="2">
    <location>
        <position position="1"/>
    </location>
</feature>
<gene>
    <name evidence="2" type="ORF">LCGC14_3091430</name>
</gene>
<dbReference type="InterPro" id="IPR052380">
    <property type="entry name" value="Viral_DNA_packaging_terminase"/>
</dbReference>
<reference evidence="2" key="1">
    <citation type="journal article" date="2015" name="Nature">
        <title>Complex archaea that bridge the gap between prokaryotes and eukaryotes.</title>
        <authorList>
            <person name="Spang A."/>
            <person name="Saw J.H."/>
            <person name="Jorgensen S.L."/>
            <person name="Zaremba-Niedzwiedzka K."/>
            <person name="Martijn J."/>
            <person name="Lind A.E."/>
            <person name="van Eijk R."/>
            <person name="Schleper C."/>
            <person name="Guy L."/>
            <person name="Ettema T.J."/>
        </authorList>
    </citation>
    <scope>NUCLEOTIDE SEQUENCE</scope>
</reference>
<dbReference type="PANTHER" id="PTHR39184">
    <property type="match status" value="1"/>
</dbReference>
<comment type="caution">
    <text evidence="2">The sequence shown here is derived from an EMBL/GenBank/DDBJ whole genome shotgun (WGS) entry which is preliminary data.</text>
</comment>
<dbReference type="Pfam" id="PF17288">
    <property type="entry name" value="Terminase_3C"/>
    <property type="match status" value="1"/>
</dbReference>